<dbReference type="InterPro" id="IPR053021">
    <property type="entry name" value="Chloroplast_ADK"/>
</dbReference>
<evidence type="ECO:0000313" key="3">
    <source>
        <dbReference type="Proteomes" id="UP000000759"/>
    </source>
</evidence>
<evidence type="ECO:0000259" key="1">
    <source>
        <dbReference type="Pfam" id="PF09353"/>
    </source>
</evidence>
<dbReference type="PANTHER" id="PTHR35509">
    <property type="entry name" value="DOMAIN PROTEIN, PUTATIVE (DUF1995)-RELATED"/>
    <property type="match status" value="1"/>
</dbReference>
<dbReference type="GeneID" id="7195800"/>
<dbReference type="EMBL" id="CM000624">
    <property type="protein sequence ID" value="EEC44271.1"/>
    <property type="molecule type" value="Genomic_DNA"/>
</dbReference>
<dbReference type="Proteomes" id="UP000000759">
    <property type="component" value="Chromosome 22"/>
</dbReference>
<name>B7GAK5_PHATC</name>
<dbReference type="InterPro" id="IPR018962">
    <property type="entry name" value="DUF1995"/>
</dbReference>
<organism evidence="2 3">
    <name type="scientific">Phaeodactylum tricornutum (strain CCAP 1055/1)</name>
    <dbReference type="NCBI Taxonomy" id="556484"/>
    <lineage>
        <taxon>Eukaryota</taxon>
        <taxon>Sar</taxon>
        <taxon>Stramenopiles</taxon>
        <taxon>Ochrophyta</taxon>
        <taxon>Bacillariophyta</taxon>
        <taxon>Bacillariophyceae</taxon>
        <taxon>Bacillariophycidae</taxon>
        <taxon>Naviculales</taxon>
        <taxon>Phaeodactylaceae</taxon>
        <taxon>Phaeodactylum</taxon>
    </lineage>
</organism>
<protein>
    <recommendedName>
        <fullName evidence="1">DUF1995 domain-containing protein</fullName>
    </recommendedName>
</protein>
<sequence>MRPVQGKVVGFRTIPASYVARKQLDTTHCKSSSSSLDNVDDMSALLTSRLPTSVDDQVRQAAESLKRAARDGQRRHAIRLLLPVIGATELDDWPGGARQMMQAAKPLVQSILATAVSDKVVDFQEILLDESDGVYAILGQVTDDAKKDMCAVLLPSGDTVSMLQKLESQVGDKRDLLLVNPYGFFETTPVPGEYLFAKTRMGKLTGPNWANEK</sequence>
<reference evidence="2 3" key="1">
    <citation type="journal article" date="2008" name="Nature">
        <title>The Phaeodactylum genome reveals the evolutionary history of diatom genomes.</title>
        <authorList>
            <person name="Bowler C."/>
            <person name="Allen A.E."/>
            <person name="Badger J.H."/>
            <person name="Grimwood J."/>
            <person name="Jabbari K."/>
            <person name="Kuo A."/>
            <person name="Maheswari U."/>
            <person name="Martens C."/>
            <person name="Maumus F."/>
            <person name="Otillar R.P."/>
            <person name="Rayko E."/>
            <person name="Salamov A."/>
            <person name="Vandepoele K."/>
            <person name="Beszteri B."/>
            <person name="Gruber A."/>
            <person name="Heijde M."/>
            <person name="Katinka M."/>
            <person name="Mock T."/>
            <person name="Valentin K."/>
            <person name="Verret F."/>
            <person name="Berges J.A."/>
            <person name="Brownlee C."/>
            <person name="Cadoret J.P."/>
            <person name="Chiovitti A."/>
            <person name="Choi C.J."/>
            <person name="Coesel S."/>
            <person name="De Martino A."/>
            <person name="Detter J.C."/>
            <person name="Durkin C."/>
            <person name="Falciatore A."/>
            <person name="Fournet J."/>
            <person name="Haruta M."/>
            <person name="Huysman M.J."/>
            <person name="Jenkins B.D."/>
            <person name="Jiroutova K."/>
            <person name="Jorgensen R.E."/>
            <person name="Joubert Y."/>
            <person name="Kaplan A."/>
            <person name="Kroger N."/>
            <person name="Kroth P.G."/>
            <person name="La Roche J."/>
            <person name="Lindquist E."/>
            <person name="Lommer M."/>
            <person name="Martin-Jezequel V."/>
            <person name="Lopez P.J."/>
            <person name="Lucas S."/>
            <person name="Mangogna M."/>
            <person name="McGinnis K."/>
            <person name="Medlin L.K."/>
            <person name="Montsant A."/>
            <person name="Oudot-Le Secq M.P."/>
            <person name="Napoli C."/>
            <person name="Obornik M."/>
            <person name="Parker M.S."/>
            <person name="Petit J.L."/>
            <person name="Porcel B.M."/>
            <person name="Poulsen N."/>
            <person name="Robison M."/>
            <person name="Rychlewski L."/>
            <person name="Rynearson T.A."/>
            <person name="Schmutz J."/>
            <person name="Shapiro H."/>
            <person name="Siaut M."/>
            <person name="Stanley M."/>
            <person name="Sussman M.R."/>
            <person name="Taylor A.R."/>
            <person name="Vardi A."/>
            <person name="von Dassow P."/>
            <person name="Vyverman W."/>
            <person name="Willis A."/>
            <person name="Wyrwicz L.S."/>
            <person name="Rokhsar D.S."/>
            <person name="Weissenbach J."/>
            <person name="Armbrust E.V."/>
            <person name="Green B.R."/>
            <person name="Van de Peer Y."/>
            <person name="Grigoriev I.V."/>
        </authorList>
    </citation>
    <scope>NUCLEOTIDE SEQUENCE [LARGE SCALE GENOMIC DNA]</scope>
    <source>
        <strain evidence="2 3">CCAP 1055/1</strain>
    </source>
</reference>
<keyword evidence="3" id="KW-1185">Reference proteome</keyword>
<dbReference type="PaxDb" id="2850-Phatr40136"/>
<evidence type="ECO:0000313" key="2">
    <source>
        <dbReference type="EMBL" id="EEC44271.1"/>
    </source>
</evidence>
<feature type="domain" description="DUF1995" evidence="1">
    <location>
        <begin position="51"/>
        <end position="181"/>
    </location>
</feature>
<gene>
    <name evidence="2" type="ORF">PHATRDRAFT_40136</name>
</gene>
<proteinExistence type="predicted"/>
<dbReference type="Pfam" id="PF09353">
    <property type="entry name" value="DUF1995"/>
    <property type="match status" value="1"/>
</dbReference>
<accession>B7GAK5</accession>
<dbReference type="RefSeq" id="XP_002184093.1">
    <property type="nucleotide sequence ID" value="XM_002184057.1"/>
</dbReference>
<dbReference type="InParanoid" id="B7GAK5"/>
<dbReference type="KEGG" id="pti:PHATRDRAFT_40136"/>
<dbReference type="OrthoDB" id="8026949at2759"/>
<dbReference type="PANTHER" id="PTHR35509:SF4">
    <property type="entry name" value="DUF1995 DOMAIN-CONTAINING PROTEIN"/>
    <property type="match status" value="1"/>
</dbReference>
<dbReference type="AlphaFoldDB" id="B7GAK5"/>
<dbReference type="eggNOG" id="ENOG502S1TJ">
    <property type="taxonomic scope" value="Eukaryota"/>
</dbReference>
<reference evidence="3" key="2">
    <citation type="submission" date="2008-08" db="EMBL/GenBank/DDBJ databases">
        <authorList>
            <consortium name="Diatom Consortium"/>
            <person name="Grigoriev I."/>
            <person name="Grimwood J."/>
            <person name="Kuo A."/>
            <person name="Otillar R.P."/>
            <person name="Salamov A."/>
            <person name="Detter J.C."/>
            <person name="Lindquist E."/>
            <person name="Shapiro H."/>
            <person name="Lucas S."/>
            <person name="Glavina del Rio T."/>
            <person name="Pitluck S."/>
            <person name="Rokhsar D."/>
            <person name="Bowler C."/>
        </authorList>
    </citation>
    <scope>GENOME REANNOTATION</scope>
    <source>
        <strain evidence="3">CCAP 1055/1</strain>
    </source>
</reference>